<dbReference type="AlphaFoldDB" id="E9D8U4"/>
<name>E9D8U4_COCPS</name>
<keyword evidence="2" id="KW-1185">Reference proteome</keyword>
<dbReference type="Proteomes" id="UP000002497">
    <property type="component" value="Unassembled WGS sequence"/>
</dbReference>
<reference evidence="2" key="1">
    <citation type="journal article" date="2010" name="Genome Res.">
        <title>Population genomic sequencing of Coccidioides fungi reveals recent hybridization and transposon control.</title>
        <authorList>
            <person name="Neafsey D.E."/>
            <person name="Barker B.M."/>
            <person name="Sharpton T.J."/>
            <person name="Stajich J.E."/>
            <person name="Park D.J."/>
            <person name="Whiston E."/>
            <person name="Hung C.-Y."/>
            <person name="McMahan C."/>
            <person name="White J."/>
            <person name="Sykes S."/>
            <person name="Heiman D."/>
            <person name="Young S."/>
            <person name="Zeng Q."/>
            <person name="Abouelleil A."/>
            <person name="Aftuck L."/>
            <person name="Bessette D."/>
            <person name="Brown A."/>
            <person name="FitzGerald M."/>
            <person name="Lui A."/>
            <person name="Macdonald J.P."/>
            <person name="Priest M."/>
            <person name="Orbach M.J."/>
            <person name="Galgiani J.N."/>
            <person name="Kirkland T.N."/>
            <person name="Cole G.T."/>
            <person name="Birren B.W."/>
            <person name="Henn M.R."/>
            <person name="Taylor J.W."/>
            <person name="Rounsley S.D."/>
        </authorList>
    </citation>
    <scope>NUCLEOTIDE SEQUENCE [LARGE SCALE GENOMIC DNA]</scope>
    <source>
        <strain evidence="2">RMSCC 757 / Silveira</strain>
    </source>
</reference>
<reference evidence="2" key="2">
    <citation type="submission" date="2010-03" db="EMBL/GenBank/DDBJ databases">
        <title>The genome sequence of Coccidioides posadasii strain Silveira.</title>
        <authorList>
            <consortium name="The Broad Institute Genome Sequencing Center for Infectious Disease"/>
            <person name="Neafsey D."/>
            <person name="Orbach M."/>
            <person name="Henn M.R."/>
            <person name="Cole G.T."/>
            <person name="Galgiani J."/>
            <person name="Gardner M.J."/>
            <person name="Kirkland T.N."/>
            <person name="Taylor J.W."/>
            <person name="Young S.K."/>
            <person name="Zeng Q."/>
            <person name="Koehrsen M."/>
            <person name="Alvarado L."/>
            <person name="Berlin A."/>
            <person name="Borenstein D."/>
            <person name="Chapman S.B."/>
            <person name="Chen Z."/>
            <person name="Engels R."/>
            <person name="Freedman E."/>
            <person name="Gellesch M."/>
            <person name="Goldberg J."/>
            <person name="Griggs A."/>
            <person name="Gujja S."/>
            <person name="Heilman E."/>
            <person name="Heiman D."/>
            <person name="Howarth C."/>
            <person name="Jen D."/>
            <person name="Larson L."/>
            <person name="Mehta T."/>
            <person name="Neiman D."/>
            <person name="Park D."/>
            <person name="Pearson M."/>
            <person name="Richards J."/>
            <person name="Roberts A."/>
            <person name="Saif S."/>
            <person name="Shea T."/>
            <person name="Shenoy N."/>
            <person name="Sisk P."/>
            <person name="Stolte C."/>
            <person name="Sykes S."/>
            <person name="Walk T."/>
            <person name="White J."/>
            <person name="Yandava C."/>
            <person name="Haas B."/>
            <person name="Nusbaum C."/>
            <person name="Birren B."/>
        </authorList>
    </citation>
    <scope>NUCLEOTIDE SEQUENCE [LARGE SCALE GENOMIC DNA]</scope>
    <source>
        <strain evidence="2">RMSCC 757 / Silveira</strain>
    </source>
</reference>
<sequence>MWVRALRAWRLSSDRAVSLRGAKSAPSEVRVITAPGSVFLLAHSADFPVIPSTLVAGSVLSSSPLPPGRLPPACGQNGGLPAEEASVGRRAAAANHNAWNKIIRRSHVAPMLQNWGSLTLCGLAPTSVAG</sequence>
<organism evidence="2">
    <name type="scientific">Coccidioides posadasii (strain RMSCC 757 / Silveira)</name>
    <name type="common">Valley fever fungus</name>
    <dbReference type="NCBI Taxonomy" id="443226"/>
    <lineage>
        <taxon>Eukaryota</taxon>
        <taxon>Fungi</taxon>
        <taxon>Dikarya</taxon>
        <taxon>Ascomycota</taxon>
        <taxon>Pezizomycotina</taxon>
        <taxon>Eurotiomycetes</taxon>
        <taxon>Eurotiomycetidae</taxon>
        <taxon>Onygenales</taxon>
        <taxon>Onygenaceae</taxon>
        <taxon>Coccidioides</taxon>
    </lineage>
</organism>
<dbReference type="HOGENOM" id="CLU_1937961_0_0_1"/>
<dbReference type="VEuPathDB" id="FungiDB:CPSG_06246"/>
<proteinExistence type="predicted"/>
<gene>
    <name evidence="1" type="ORF">CPSG_06246</name>
</gene>
<evidence type="ECO:0000313" key="2">
    <source>
        <dbReference type="Proteomes" id="UP000002497"/>
    </source>
</evidence>
<evidence type="ECO:0000313" key="1">
    <source>
        <dbReference type="EMBL" id="EFW16978.1"/>
    </source>
</evidence>
<protein>
    <submittedName>
        <fullName evidence="1">Predicted protein</fullName>
    </submittedName>
</protein>
<dbReference type="EMBL" id="GL636495">
    <property type="protein sequence ID" value="EFW16978.1"/>
    <property type="molecule type" value="Genomic_DNA"/>
</dbReference>
<accession>E9D8U4</accession>